<dbReference type="Proteomes" id="UP001066276">
    <property type="component" value="Chromosome 7"/>
</dbReference>
<feature type="non-terminal residue" evidence="2">
    <location>
        <position position="96"/>
    </location>
</feature>
<evidence type="ECO:0000313" key="2">
    <source>
        <dbReference type="EMBL" id="KAJ1125565.1"/>
    </source>
</evidence>
<keyword evidence="3" id="KW-1185">Reference proteome</keyword>
<name>A0AAV7PBL6_PLEWA</name>
<protein>
    <submittedName>
        <fullName evidence="2">Uncharacterized protein</fullName>
    </submittedName>
</protein>
<feature type="compositionally biased region" description="Low complexity" evidence="1">
    <location>
        <begin position="9"/>
        <end position="26"/>
    </location>
</feature>
<reference evidence="2" key="1">
    <citation type="journal article" date="2022" name="bioRxiv">
        <title>Sequencing and chromosome-scale assembly of the giantPleurodeles waltlgenome.</title>
        <authorList>
            <person name="Brown T."/>
            <person name="Elewa A."/>
            <person name="Iarovenko S."/>
            <person name="Subramanian E."/>
            <person name="Araus A.J."/>
            <person name="Petzold A."/>
            <person name="Susuki M."/>
            <person name="Suzuki K.-i.T."/>
            <person name="Hayashi T."/>
            <person name="Toyoda A."/>
            <person name="Oliveira C."/>
            <person name="Osipova E."/>
            <person name="Leigh N.D."/>
            <person name="Simon A."/>
            <person name="Yun M.H."/>
        </authorList>
    </citation>
    <scope>NUCLEOTIDE SEQUENCE</scope>
    <source>
        <strain evidence="2">20211129_DDA</strain>
        <tissue evidence="2">Liver</tissue>
    </source>
</reference>
<accession>A0AAV7PBL6</accession>
<feature type="compositionally biased region" description="Basic and acidic residues" evidence="1">
    <location>
        <begin position="61"/>
        <end position="73"/>
    </location>
</feature>
<feature type="region of interest" description="Disordered" evidence="1">
    <location>
        <begin position="1"/>
        <end position="29"/>
    </location>
</feature>
<feature type="compositionally biased region" description="Polar residues" evidence="1">
    <location>
        <begin position="80"/>
        <end position="96"/>
    </location>
</feature>
<proteinExistence type="predicted"/>
<dbReference type="EMBL" id="JANPWB010000011">
    <property type="protein sequence ID" value="KAJ1125565.1"/>
    <property type="molecule type" value="Genomic_DNA"/>
</dbReference>
<organism evidence="2 3">
    <name type="scientific">Pleurodeles waltl</name>
    <name type="common">Iberian ribbed newt</name>
    <dbReference type="NCBI Taxonomy" id="8319"/>
    <lineage>
        <taxon>Eukaryota</taxon>
        <taxon>Metazoa</taxon>
        <taxon>Chordata</taxon>
        <taxon>Craniata</taxon>
        <taxon>Vertebrata</taxon>
        <taxon>Euteleostomi</taxon>
        <taxon>Amphibia</taxon>
        <taxon>Batrachia</taxon>
        <taxon>Caudata</taxon>
        <taxon>Salamandroidea</taxon>
        <taxon>Salamandridae</taxon>
        <taxon>Pleurodelinae</taxon>
        <taxon>Pleurodeles</taxon>
    </lineage>
</organism>
<gene>
    <name evidence="2" type="ORF">NDU88_003993</name>
</gene>
<evidence type="ECO:0000256" key="1">
    <source>
        <dbReference type="SAM" id="MobiDB-lite"/>
    </source>
</evidence>
<comment type="caution">
    <text evidence="2">The sequence shown here is derived from an EMBL/GenBank/DDBJ whole genome shotgun (WGS) entry which is preliminary data.</text>
</comment>
<feature type="region of interest" description="Disordered" evidence="1">
    <location>
        <begin position="60"/>
        <end position="96"/>
    </location>
</feature>
<evidence type="ECO:0000313" key="3">
    <source>
        <dbReference type="Proteomes" id="UP001066276"/>
    </source>
</evidence>
<sequence length="96" mass="10258">MQSLTIDVTTHAAASATTPSSSEQTTVSQLQIRNWPGSWSRSRSVLGLEESRYLGRGAIRRPAERSTRDRRGALEIGEQQAASGGSRTQACNPAGS</sequence>
<dbReference type="AlphaFoldDB" id="A0AAV7PBL6"/>